<protein>
    <submittedName>
        <fullName evidence="2">Uncharacterized protein</fullName>
    </submittedName>
</protein>
<feature type="region of interest" description="Disordered" evidence="1">
    <location>
        <begin position="621"/>
        <end position="650"/>
    </location>
</feature>
<reference evidence="2" key="1">
    <citation type="journal article" date="2014" name="Genome Biol. Evol.">
        <title>Gene Loss Rather Than Gene Gain Is Associated with a Host Jump from Monocots to Dicots in the Smut Fungus Melanopsichium pennsylvanicum.</title>
        <authorList>
            <person name="Sharma R."/>
            <person name="Mishra B."/>
            <person name="Runge F."/>
            <person name="Thines M."/>
        </authorList>
    </citation>
    <scope>NUCLEOTIDE SEQUENCE</scope>
    <source>
        <strain evidence="2">4</strain>
    </source>
</reference>
<dbReference type="EMBL" id="HG529639">
    <property type="protein sequence ID" value="CDI55181.1"/>
    <property type="molecule type" value="Genomic_DNA"/>
</dbReference>
<proteinExistence type="predicted"/>
<feature type="region of interest" description="Disordered" evidence="1">
    <location>
        <begin position="583"/>
        <end position="603"/>
    </location>
</feature>
<dbReference type="CDD" id="cd10719">
    <property type="entry name" value="DnaJ_zf"/>
    <property type="match status" value="1"/>
</dbReference>
<sequence length="680" mass="73513">MSSYSYEPISPRSQAFSESTFSSPRSLYNGSERSISTYSAYSDEEESTVHVIAPRAKRPIPEPRNALHKPKALGSSDIDYLEDALKLDAYLQHGRNDAALDELIDLYHSNLAFTARGPMYPLACAAKVDSIGEEDDLEIVNEQPRYTREQKGKSVESIGSEQRLSSPPQSSSEKSTLFSDVPAFPVSGLTRDDIVFRVADINQQPPSRVAAQNALARSFTSLVEPPARMLGEDGTPLPPTKKEEITAAEREARKEALKVELKGSKVHSLVKAVVVLESRTAVWKKIASLNKRPADATPLPLLPELPNPWNIEITHEGLDISTLKSKTRKILELPRTHTSGACRKCCGSGSETCRTCRGEAGNECFWCSGSGLQKGRRRCGRCQGQGELSCMACEGKKASTCRSCDGAGCGEYSAFVEVKMRRIEVPAVSVADLLGLPQSLAANAHPATIKAASTDMLWELVKMLSSKASVKAKRPYLPVSAVCTWEKSISYLAQVTAIQAAKFQAGSKQPFRPERLTQRVLPTKTRYFSLPTDPSLPLAELTLDQFVKQKIPEQEVVEVGPSVGIHNVSRRLSVMLLGDVSAPSTPQLSSGPSSPKSSSDYFGDSAGGAGVVVSVPVTPVGGSPVSSPKLRPSSVRPLSPMRAPPAQFNSGELRIKMLRHSSSLSRANFSRPLTAPGIPI</sequence>
<organism evidence="2">
    <name type="scientific">Melanopsichium pennsylvanicum 4</name>
    <dbReference type="NCBI Taxonomy" id="1398559"/>
    <lineage>
        <taxon>Eukaryota</taxon>
        <taxon>Fungi</taxon>
        <taxon>Dikarya</taxon>
        <taxon>Basidiomycota</taxon>
        <taxon>Ustilaginomycotina</taxon>
        <taxon>Ustilaginomycetes</taxon>
        <taxon>Ustilaginales</taxon>
        <taxon>Ustilaginaceae</taxon>
        <taxon>Melanopsichium</taxon>
    </lineage>
</organism>
<feature type="compositionally biased region" description="Basic and acidic residues" evidence="1">
    <location>
        <begin position="145"/>
        <end position="154"/>
    </location>
</feature>
<dbReference type="GO" id="GO:0051082">
    <property type="term" value="F:unfolded protein binding"/>
    <property type="evidence" value="ECO:0007669"/>
    <property type="project" value="InterPro"/>
</dbReference>
<dbReference type="AlphaFoldDB" id="A0A077R7N4"/>
<dbReference type="InterPro" id="IPR052789">
    <property type="entry name" value="SSUH2_homolog"/>
</dbReference>
<dbReference type="InterPro" id="IPR001305">
    <property type="entry name" value="HSP_DnaJ_Cys-rich_dom"/>
</dbReference>
<name>A0A077R7N4_9BASI</name>
<evidence type="ECO:0000313" key="2">
    <source>
        <dbReference type="EMBL" id="CDI55181.1"/>
    </source>
</evidence>
<feature type="compositionally biased region" description="Low complexity" evidence="1">
    <location>
        <begin position="160"/>
        <end position="175"/>
    </location>
</feature>
<dbReference type="PANTHER" id="PTHR48465:SF1">
    <property type="entry name" value="PROTEIN SSUH2 HOMOLOG"/>
    <property type="match status" value="1"/>
</dbReference>
<dbReference type="PANTHER" id="PTHR48465">
    <property type="entry name" value="PROTEIN SSUH2 HOMOLOG"/>
    <property type="match status" value="1"/>
</dbReference>
<dbReference type="GO" id="GO:0031072">
    <property type="term" value="F:heat shock protein binding"/>
    <property type="evidence" value="ECO:0007669"/>
    <property type="project" value="InterPro"/>
</dbReference>
<feature type="region of interest" description="Disordered" evidence="1">
    <location>
        <begin position="139"/>
        <end position="177"/>
    </location>
</feature>
<evidence type="ECO:0000256" key="1">
    <source>
        <dbReference type="SAM" id="MobiDB-lite"/>
    </source>
</evidence>
<feature type="compositionally biased region" description="Low complexity" evidence="1">
    <location>
        <begin position="589"/>
        <end position="603"/>
    </location>
</feature>
<feature type="region of interest" description="Disordered" evidence="1">
    <location>
        <begin position="1"/>
        <end position="30"/>
    </location>
</feature>
<accession>A0A077R7N4</accession>